<dbReference type="SUPFAM" id="SSF47616">
    <property type="entry name" value="GST C-terminal domain-like"/>
    <property type="match status" value="1"/>
</dbReference>
<dbReference type="InterPro" id="IPR050983">
    <property type="entry name" value="GST_Omega/HSP26"/>
</dbReference>
<dbReference type="Gene3D" id="3.40.30.10">
    <property type="entry name" value="Glutaredoxin"/>
    <property type="match status" value="1"/>
</dbReference>
<dbReference type="PRINTS" id="PR01625">
    <property type="entry name" value="GSTRNSFRASEO"/>
</dbReference>
<dbReference type="EMBL" id="JALLPB020000716">
    <property type="protein sequence ID" value="KAL3806864.1"/>
    <property type="molecule type" value="Genomic_DNA"/>
</dbReference>
<accession>A0ABD3R3B2</accession>
<dbReference type="GO" id="GO:0098754">
    <property type="term" value="P:detoxification"/>
    <property type="evidence" value="ECO:0007669"/>
    <property type="project" value="UniProtKB-ARBA"/>
</dbReference>
<evidence type="ECO:0000313" key="2">
    <source>
        <dbReference type="EMBL" id="KAL3806864.1"/>
    </source>
</evidence>
<organism evidence="2 3">
    <name type="scientific">Cyclostephanos tholiformis</name>
    <dbReference type="NCBI Taxonomy" id="382380"/>
    <lineage>
        <taxon>Eukaryota</taxon>
        <taxon>Sar</taxon>
        <taxon>Stramenopiles</taxon>
        <taxon>Ochrophyta</taxon>
        <taxon>Bacillariophyta</taxon>
        <taxon>Coscinodiscophyceae</taxon>
        <taxon>Thalassiosirophycidae</taxon>
        <taxon>Stephanodiscales</taxon>
        <taxon>Stephanodiscaceae</taxon>
        <taxon>Cyclostephanos</taxon>
    </lineage>
</organism>
<dbReference type="Proteomes" id="UP001530377">
    <property type="component" value="Unassembled WGS sequence"/>
</dbReference>
<dbReference type="InterPro" id="IPR005442">
    <property type="entry name" value="GST_omega"/>
</dbReference>
<comment type="caution">
    <text evidence="2">The sequence shown here is derived from an EMBL/GenBank/DDBJ whole genome shotgun (WGS) entry which is preliminary data.</text>
</comment>
<feature type="region of interest" description="Disordered" evidence="1">
    <location>
        <begin position="148"/>
        <end position="176"/>
    </location>
</feature>
<dbReference type="PANTHER" id="PTHR43968">
    <property type="match status" value="1"/>
</dbReference>
<dbReference type="PANTHER" id="PTHR43968:SF6">
    <property type="entry name" value="GLUTATHIONE S-TRANSFERASE OMEGA"/>
    <property type="match status" value="1"/>
</dbReference>
<proteinExistence type="predicted"/>
<dbReference type="GO" id="GO:0003824">
    <property type="term" value="F:catalytic activity"/>
    <property type="evidence" value="ECO:0007669"/>
    <property type="project" value="UniProtKB-ARBA"/>
</dbReference>
<feature type="compositionally biased region" description="Polar residues" evidence="1">
    <location>
        <begin position="165"/>
        <end position="175"/>
    </location>
</feature>
<sequence>MSKHLPLTAAKGTLPKLRYLSAWFCPYAHRATIALEHHAGRVEYEWVEVRARVHRRGSGGDDDIIMGGRGRPFRFFLSYFRFQPSSFFVLVPVLRRNYVIKQIQKALGWEQRRDEGNVTGTGKEWWYHWKADELRRSNPSGLVPTLIPVDADGTPNEERGKKNKNNQFSRPTRSLSGDVCPRSDLDIHAPVISLPVSLLTHHRAQSVYESLIVVDYVDAIANPQDEIHRLVPSDPYLAAKCRYWADRLNRECCSPYYGVLVRIDEGERRTNFDKLVAGLKAFSREIERNGGDGRGFLGGGRLSSADVSLMPWAYRYYIFEHYRGYSIPMDDPELHVYREWHDWAFSLDCVRRTLPDRDRYLEHIGKYADSSARSKVANAVRRGVAAHEIEDDKDTY</sequence>
<evidence type="ECO:0000313" key="3">
    <source>
        <dbReference type="Proteomes" id="UP001530377"/>
    </source>
</evidence>
<dbReference type="Gene3D" id="1.20.1050.10">
    <property type="match status" value="1"/>
</dbReference>
<reference evidence="2 3" key="1">
    <citation type="submission" date="2024-10" db="EMBL/GenBank/DDBJ databases">
        <title>Updated reference genomes for cyclostephanoid diatoms.</title>
        <authorList>
            <person name="Roberts W.R."/>
            <person name="Alverson A.J."/>
        </authorList>
    </citation>
    <scope>NUCLEOTIDE SEQUENCE [LARGE SCALE GENOMIC DNA]</scope>
    <source>
        <strain evidence="2 3">AJA228-03</strain>
    </source>
</reference>
<keyword evidence="3" id="KW-1185">Reference proteome</keyword>
<evidence type="ECO:0000256" key="1">
    <source>
        <dbReference type="SAM" id="MobiDB-lite"/>
    </source>
</evidence>
<dbReference type="InterPro" id="IPR036282">
    <property type="entry name" value="Glutathione-S-Trfase_C_sf"/>
</dbReference>
<gene>
    <name evidence="2" type="ORF">ACHAXA_004575</name>
</gene>
<dbReference type="Pfam" id="PF13410">
    <property type="entry name" value="GST_C_2"/>
    <property type="match status" value="1"/>
</dbReference>
<dbReference type="AlphaFoldDB" id="A0ABD3R3B2"/>
<protein>
    <recommendedName>
        <fullName evidence="4">Glutathione S-transferase</fullName>
    </recommendedName>
</protein>
<name>A0ABD3R3B2_9STRA</name>
<evidence type="ECO:0008006" key="4">
    <source>
        <dbReference type="Google" id="ProtNLM"/>
    </source>
</evidence>